<dbReference type="Proteomes" id="UP000517694">
    <property type="component" value="Unassembled WGS sequence"/>
</dbReference>
<reference evidence="1 2" key="1">
    <citation type="submission" date="2020-08" db="EMBL/GenBank/DDBJ databases">
        <title>Whole-Genome Sequence of French Clinical Streptomyces mexicanus Strain Q0842.</title>
        <authorList>
            <person name="Boxberger M."/>
            <person name="La Scola B."/>
        </authorList>
    </citation>
    <scope>NUCLEOTIDE SEQUENCE [LARGE SCALE GENOMIC DNA]</scope>
    <source>
        <strain evidence="1 2">Marseille-Q0842</strain>
    </source>
</reference>
<evidence type="ECO:0000313" key="2">
    <source>
        <dbReference type="Proteomes" id="UP000517694"/>
    </source>
</evidence>
<name>A0A7X1I4M9_9ACTN</name>
<comment type="caution">
    <text evidence="1">The sequence shown here is derived from an EMBL/GenBank/DDBJ whole genome shotgun (WGS) entry which is preliminary data.</text>
</comment>
<organism evidence="1 2">
    <name type="scientific">Streptomyces mexicanus</name>
    <dbReference type="NCBI Taxonomy" id="178566"/>
    <lineage>
        <taxon>Bacteria</taxon>
        <taxon>Bacillati</taxon>
        <taxon>Actinomycetota</taxon>
        <taxon>Actinomycetes</taxon>
        <taxon>Kitasatosporales</taxon>
        <taxon>Streptomycetaceae</taxon>
        <taxon>Streptomyces</taxon>
    </lineage>
</organism>
<proteinExistence type="predicted"/>
<gene>
    <name evidence="1" type="ORF">H1R13_28240</name>
</gene>
<keyword evidence="2" id="KW-1185">Reference proteome</keyword>
<dbReference type="EMBL" id="JACMHY010000013">
    <property type="protein sequence ID" value="MBC2868714.1"/>
    <property type="molecule type" value="Genomic_DNA"/>
</dbReference>
<accession>A0A7X1I4M9</accession>
<sequence length="46" mass="5221">MSQVRNMLRGIACDRQEPPNVILRRLDLAQHALLRHKVVTVQVSGT</sequence>
<protein>
    <submittedName>
        <fullName evidence="1">Uncharacterized protein</fullName>
    </submittedName>
</protein>
<evidence type="ECO:0000313" key="1">
    <source>
        <dbReference type="EMBL" id="MBC2868714.1"/>
    </source>
</evidence>
<dbReference type="AlphaFoldDB" id="A0A7X1I4M9"/>